<sequence>MVSLPNFPTALNYAESDQALVQLLKYAGMASSTYLVVDYAETIDDEVTLIWPSRWNMMKLIFLVNRYSPFFDHAITVSGMLWITDPHRCIFNWMFSITILIIRTIALRDFNKRVIMTMILLAAIMLIPTLSVMYIYVRSLTTNYPSEKTLKAVGCIPSIADQVGWVFYVTTLISETMVILLTLLKPYRSYVRGHRMLLLMHTMYRDGTLFYLIILGFSIANICCMFAAPVAAMPLLQEVLRAVHSTLCSRVLINLRRVAAQRSELDDFSASAFQLSETNTAHTLYFG</sequence>
<organism evidence="3 4">
    <name type="scientific">Lentinus tigrinus ALCF2SS1-6</name>
    <dbReference type="NCBI Taxonomy" id="1328759"/>
    <lineage>
        <taxon>Eukaryota</taxon>
        <taxon>Fungi</taxon>
        <taxon>Dikarya</taxon>
        <taxon>Basidiomycota</taxon>
        <taxon>Agaricomycotina</taxon>
        <taxon>Agaricomycetes</taxon>
        <taxon>Polyporales</taxon>
        <taxon>Polyporaceae</taxon>
        <taxon>Lentinus</taxon>
    </lineage>
</organism>
<feature type="domain" description="DUF6533" evidence="2">
    <location>
        <begin position="26"/>
        <end position="70"/>
    </location>
</feature>
<dbReference type="OrthoDB" id="3350812at2759"/>
<evidence type="ECO:0000259" key="2">
    <source>
        <dbReference type="Pfam" id="PF20151"/>
    </source>
</evidence>
<gene>
    <name evidence="3" type="ORF">L227DRAFT_330113</name>
</gene>
<accession>A0A5C2SLI8</accession>
<feature type="transmembrane region" description="Helical" evidence="1">
    <location>
        <begin position="114"/>
        <end position="137"/>
    </location>
</feature>
<feature type="transmembrane region" description="Helical" evidence="1">
    <location>
        <begin position="165"/>
        <end position="187"/>
    </location>
</feature>
<evidence type="ECO:0000313" key="4">
    <source>
        <dbReference type="Proteomes" id="UP000313359"/>
    </source>
</evidence>
<proteinExistence type="predicted"/>
<feature type="transmembrane region" description="Helical" evidence="1">
    <location>
        <begin position="90"/>
        <end position="107"/>
    </location>
</feature>
<keyword evidence="1" id="KW-0812">Transmembrane</keyword>
<evidence type="ECO:0000256" key="1">
    <source>
        <dbReference type="SAM" id="Phobius"/>
    </source>
</evidence>
<dbReference type="Proteomes" id="UP000313359">
    <property type="component" value="Unassembled WGS sequence"/>
</dbReference>
<protein>
    <recommendedName>
        <fullName evidence="2">DUF6533 domain-containing protein</fullName>
    </recommendedName>
</protein>
<name>A0A5C2SLI8_9APHY</name>
<reference evidence="3" key="1">
    <citation type="journal article" date="2018" name="Genome Biol. Evol.">
        <title>Genomics and development of Lentinus tigrinus, a white-rot wood-decaying mushroom with dimorphic fruiting bodies.</title>
        <authorList>
            <person name="Wu B."/>
            <person name="Xu Z."/>
            <person name="Knudson A."/>
            <person name="Carlson A."/>
            <person name="Chen N."/>
            <person name="Kovaka S."/>
            <person name="LaButti K."/>
            <person name="Lipzen A."/>
            <person name="Pennachio C."/>
            <person name="Riley R."/>
            <person name="Schakwitz W."/>
            <person name="Umezawa K."/>
            <person name="Ohm R.A."/>
            <person name="Grigoriev I.V."/>
            <person name="Nagy L.G."/>
            <person name="Gibbons J."/>
            <person name="Hibbett D."/>
        </authorList>
    </citation>
    <scope>NUCLEOTIDE SEQUENCE [LARGE SCALE GENOMIC DNA]</scope>
    <source>
        <strain evidence="3">ALCF2SS1-6</strain>
    </source>
</reference>
<dbReference type="InterPro" id="IPR045340">
    <property type="entry name" value="DUF6533"/>
</dbReference>
<keyword evidence="1" id="KW-1133">Transmembrane helix</keyword>
<dbReference type="Pfam" id="PF20151">
    <property type="entry name" value="DUF6533"/>
    <property type="match status" value="1"/>
</dbReference>
<keyword evidence="1" id="KW-0472">Membrane</keyword>
<keyword evidence="4" id="KW-1185">Reference proteome</keyword>
<dbReference type="EMBL" id="ML122254">
    <property type="protein sequence ID" value="RPD64480.1"/>
    <property type="molecule type" value="Genomic_DNA"/>
</dbReference>
<evidence type="ECO:0000313" key="3">
    <source>
        <dbReference type="EMBL" id="RPD64480.1"/>
    </source>
</evidence>
<dbReference type="AlphaFoldDB" id="A0A5C2SLI8"/>
<feature type="transmembrane region" description="Helical" evidence="1">
    <location>
        <begin position="208"/>
        <end position="232"/>
    </location>
</feature>